<dbReference type="OrthoDB" id="6420171at2759"/>
<name>A0A8S4Q225_OWEFU</name>
<evidence type="ECO:0000313" key="1">
    <source>
        <dbReference type="EMBL" id="CAH1797800.1"/>
    </source>
</evidence>
<sequence length="112" mass="12080">PTSDCSTTGRKQVEVIQQRNMQSTILSLILGAAFVAQGYCLKCYNCNSLTDANCGKDNFGLRPKAGTCSGRILDPATILTSAVQEQMYMPSLDTCCEGDDVVCMKTTVKGKR</sequence>
<feature type="non-terminal residue" evidence="1">
    <location>
        <position position="112"/>
    </location>
</feature>
<feature type="non-terminal residue" evidence="1">
    <location>
        <position position="1"/>
    </location>
</feature>
<evidence type="ECO:0000313" key="2">
    <source>
        <dbReference type="Proteomes" id="UP000749559"/>
    </source>
</evidence>
<proteinExistence type="predicted"/>
<reference evidence="1" key="1">
    <citation type="submission" date="2022-03" db="EMBL/GenBank/DDBJ databases">
        <authorList>
            <person name="Martin C."/>
        </authorList>
    </citation>
    <scope>NUCLEOTIDE SEQUENCE</scope>
</reference>
<gene>
    <name evidence="1" type="ORF">OFUS_LOCUS22020</name>
</gene>
<dbReference type="Proteomes" id="UP000749559">
    <property type="component" value="Unassembled WGS sequence"/>
</dbReference>
<accession>A0A8S4Q225</accession>
<dbReference type="EMBL" id="CAIIXF020000010">
    <property type="protein sequence ID" value="CAH1797800.1"/>
    <property type="molecule type" value="Genomic_DNA"/>
</dbReference>
<protein>
    <submittedName>
        <fullName evidence="1">Uncharacterized protein</fullName>
    </submittedName>
</protein>
<keyword evidence="2" id="KW-1185">Reference proteome</keyword>
<comment type="caution">
    <text evidence="1">The sequence shown here is derived from an EMBL/GenBank/DDBJ whole genome shotgun (WGS) entry which is preliminary data.</text>
</comment>
<dbReference type="AlphaFoldDB" id="A0A8S4Q225"/>
<organism evidence="1 2">
    <name type="scientific">Owenia fusiformis</name>
    <name type="common">Polychaete worm</name>
    <dbReference type="NCBI Taxonomy" id="6347"/>
    <lineage>
        <taxon>Eukaryota</taxon>
        <taxon>Metazoa</taxon>
        <taxon>Spiralia</taxon>
        <taxon>Lophotrochozoa</taxon>
        <taxon>Annelida</taxon>
        <taxon>Polychaeta</taxon>
        <taxon>Sedentaria</taxon>
        <taxon>Canalipalpata</taxon>
        <taxon>Sabellida</taxon>
        <taxon>Oweniida</taxon>
        <taxon>Oweniidae</taxon>
        <taxon>Owenia</taxon>
    </lineage>
</organism>